<reference evidence="1 2" key="1">
    <citation type="submission" date="2017-06" db="EMBL/GenBank/DDBJ databases">
        <authorList>
            <person name="Kim H.J."/>
            <person name="Triplett B.A."/>
        </authorList>
    </citation>
    <scope>NUCLEOTIDE SEQUENCE [LARGE SCALE GENOMIC DNA]</scope>
    <source>
        <strain evidence="1 2">CGMCC 4.2132</strain>
    </source>
</reference>
<evidence type="ECO:0000313" key="1">
    <source>
        <dbReference type="EMBL" id="SNT60348.1"/>
    </source>
</evidence>
<accession>A0A239P145</accession>
<keyword evidence="2" id="KW-1185">Reference proteome</keyword>
<dbReference type="RefSeq" id="WP_245878894.1">
    <property type="nucleotide sequence ID" value="NZ_FZOD01000077.1"/>
</dbReference>
<sequence>MSRWRARFDAVAADLRAALAWAANEQEQRAAAYGLARHLAELTFTRNLVGESQQRYEQAAALTTDAAAIASMLRHAAAVAGCRTRGDDMYRLHRAAADAALRSGDNAGAAADLATAVTNAYRFSSTFVRIPRPQEAIELITRARELAGDDPAAQAAVALAEAGVLTDAFGAAQGPSDNAVPETIARAERAVELAGRTGDPLIESAAFDALITAQSWAGDTFGTAATARRRIMLLSSTPSTPIGTHELIDALGMAAQTSLGSGDLLGARRWARQLAEHPSLAEVGHRATSWLLVADALAGNVDEVVTGSTLFLDAWQRAGRPATSALGPAAAAVEMIHDLRDDHDAAREWRAVSDQLGDSPERTYGYGAVFDAMRMLHRGQAEKALERMAPEPGEVWKWVTWIWLHWYVALRAETAVLAGSPDARNRLADARTITAGNQVAGAIVERAEALLAGDREKLLATAATFDAAGCRYQTARTMVLAGGDHAPP</sequence>
<dbReference type="EMBL" id="FZOD01000077">
    <property type="protein sequence ID" value="SNT60348.1"/>
    <property type="molecule type" value="Genomic_DNA"/>
</dbReference>
<dbReference type="AlphaFoldDB" id="A0A239P145"/>
<protein>
    <recommendedName>
        <fullName evidence="3">ATPase</fullName>
    </recommendedName>
</protein>
<evidence type="ECO:0000313" key="2">
    <source>
        <dbReference type="Proteomes" id="UP000198282"/>
    </source>
</evidence>
<gene>
    <name evidence="1" type="ORF">SAMN05216276_107723</name>
</gene>
<dbReference type="Proteomes" id="UP000198282">
    <property type="component" value="Unassembled WGS sequence"/>
</dbReference>
<organism evidence="1 2">
    <name type="scientific">Streptosporangium subroseum</name>
    <dbReference type="NCBI Taxonomy" id="106412"/>
    <lineage>
        <taxon>Bacteria</taxon>
        <taxon>Bacillati</taxon>
        <taxon>Actinomycetota</taxon>
        <taxon>Actinomycetes</taxon>
        <taxon>Streptosporangiales</taxon>
        <taxon>Streptosporangiaceae</taxon>
        <taxon>Streptosporangium</taxon>
    </lineage>
</organism>
<evidence type="ECO:0008006" key="3">
    <source>
        <dbReference type="Google" id="ProtNLM"/>
    </source>
</evidence>
<proteinExistence type="predicted"/>
<name>A0A239P145_9ACTN</name>